<evidence type="ECO:0000313" key="5">
    <source>
        <dbReference type="Proteomes" id="UP001228563"/>
    </source>
</evidence>
<evidence type="ECO:0000313" key="4">
    <source>
        <dbReference type="Proteomes" id="UP000250603"/>
    </source>
</evidence>
<evidence type="ECO:0000313" key="3">
    <source>
        <dbReference type="EMBL" id="WMT64661.1"/>
    </source>
</evidence>
<evidence type="ECO:0000256" key="1">
    <source>
        <dbReference type="SAM" id="Phobius"/>
    </source>
</evidence>
<dbReference type="Proteomes" id="UP000250603">
    <property type="component" value="Unassembled WGS sequence"/>
</dbReference>
<name>A0AAJ6ITP0_9ENTR</name>
<reference evidence="2 4" key="1">
    <citation type="submission" date="2018-06" db="EMBL/GenBank/DDBJ databases">
        <title>ACT-28, a chromosomally-encoded AmpC with carbapenemase activity from Enterobacter kobei.</title>
        <authorList>
            <person name="Jousset A.B."/>
            <person name="Oueslati S."/>
            <person name="Bernabeu S."/>
            <person name="Takissian J."/>
            <person name="Creton E."/>
            <person name="Vogel A."/>
            <person name="Cotellon G."/>
            <person name="Bonnin R.A."/>
            <person name="Dortet L."/>
            <person name="Naas T."/>
        </authorList>
    </citation>
    <scope>NUCLEOTIDE SEQUENCE [LARGE SCALE GENOMIC DNA]</scope>
    <source>
        <strain evidence="2 4">149H6</strain>
    </source>
</reference>
<dbReference type="InterPro" id="IPR008523">
    <property type="entry name" value="DUF805"/>
</dbReference>
<dbReference type="PANTHER" id="PTHR34980">
    <property type="entry name" value="INNER MEMBRANE PROTEIN-RELATED-RELATED"/>
    <property type="match status" value="1"/>
</dbReference>
<feature type="transmembrane region" description="Helical" evidence="1">
    <location>
        <begin position="69"/>
        <end position="90"/>
    </location>
</feature>
<reference evidence="3" key="2">
    <citation type="submission" date="2022-04" db="EMBL/GenBank/DDBJ databases">
        <title>Co-occurrence of mcr-9 and blaNDM-1 in multidrug-resistant Enterobacter kobei strain isolated from an infant with urinary infection.</title>
        <authorList>
            <person name="Zeng H."/>
        </authorList>
    </citation>
    <scope>NUCLEOTIDE SEQUENCE</scope>
    <source>
        <strain evidence="3">EC1382</strain>
    </source>
</reference>
<keyword evidence="1" id="KW-0472">Membrane</keyword>
<protein>
    <submittedName>
        <fullName evidence="3">DUF805 domain-containing protein</fullName>
    </submittedName>
</protein>
<evidence type="ECO:0000313" key="2">
    <source>
        <dbReference type="EMBL" id="RAY20913.1"/>
    </source>
</evidence>
<feature type="transmembrane region" description="Helical" evidence="1">
    <location>
        <begin position="139"/>
        <end position="159"/>
    </location>
</feature>
<sequence length="176" mass="20132">MPESLWGCYWSAWKKSFIYQGVATRQEFWLFIIINLIVFFLIGAGSYFLRVDVMADKTSAGGIALVWAYFIYLPLRTFGSLILLFPFLALGVRRMHDTGKSGWWFGSLMLLEIFILLMLAVLMYYVLRHFLDEVSSQQVAKGFTISVSIMVAFALVWLCSKPTKIKHPISSSDSMN</sequence>
<dbReference type="Pfam" id="PF05656">
    <property type="entry name" value="DUF805"/>
    <property type="match status" value="1"/>
</dbReference>
<keyword evidence="4" id="KW-1185">Reference proteome</keyword>
<dbReference type="EMBL" id="CP096849">
    <property type="protein sequence ID" value="WMT64661.1"/>
    <property type="molecule type" value="Genomic_DNA"/>
</dbReference>
<keyword evidence="1" id="KW-1133">Transmembrane helix</keyword>
<feature type="transmembrane region" description="Helical" evidence="1">
    <location>
        <begin position="102"/>
        <end position="127"/>
    </location>
</feature>
<dbReference type="AlphaFoldDB" id="A0AAJ6ITP0"/>
<dbReference type="PANTHER" id="PTHR34980:SF2">
    <property type="entry name" value="INNER MEMBRANE PROTEIN YHAH-RELATED"/>
    <property type="match status" value="1"/>
</dbReference>
<proteinExistence type="predicted"/>
<dbReference type="EMBL" id="QMCK01000079">
    <property type="protein sequence ID" value="RAY20913.1"/>
    <property type="molecule type" value="Genomic_DNA"/>
</dbReference>
<gene>
    <name evidence="2" type="ORF">DP181_21660</name>
    <name evidence="3" type="ORF">M2B19_17280</name>
</gene>
<keyword evidence="1" id="KW-0812">Transmembrane</keyword>
<accession>A0AAJ6ITP0</accession>
<dbReference type="Proteomes" id="UP001228563">
    <property type="component" value="Chromosome"/>
</dbReference>
<dbReference type="GO" id="GO:0005886">
    <property type="term" value="C:plasma membrane"/>
    <property type="evidence" value="ECO:0007669"/>
    <property type="project" value="TreeGrafter"/>
</dbReference>
<organism evidence="3 5">
    <name type="scientific">Enterobacter kobei</name>
    <dbReference type="NCBI Taxonomy" id="208224"/>
    <lineage>
        <taxon>Bacteria</taxon>
        <taxon>Pseudomonadati</taxon>
        <taxon>Pseudomonadota</taxon>
        <taxon>Gammaproteobacteria</taxon>
        <taxon>Enterobacterales</taxon>
        <taxon>Enterobacteriaceae</taxon>
        <taxon>Enterobacter</taxon>
        <taxon>Enterobacter cloacae complex</taxon>
    </lineage>
</organism>
<dbReference type="RefSeq" id="WP_023331005.1">
    <property type="nucleotide sequence ID" value="NZ_BRUA01000006.1"/>
</dbReference>
<feature type="transmembrane region" description="Helical" evidence="1">
    <location>
        <begin position="28"/>
        <end position="49"/>
    </location>
</feature>